<gene>
    <name evidence="2" type="ORF">RF11_07395</name>
</gene>
<dbReference type="InterPro" id="IPR013783">
    <property type="entry name" value="Ig-like_fold"/>
</dbReference>
<dbReference type="SUPFAM" id="SSF48726">
    <property type="entry name" value="Immunoglobulin"/>
    <property type="match status" value="1"/>
</dbReference>
<evidence type="ECO:0000313" key="2">
    <source>
        <dbReference type="EMBL" id="KII73097.1"/>
    </source>
</evidence>
<dbReference type="PROSITE" id="PS50835">
    <property type="entry name" value="IG_LIKE"/>
    <property type="match status" value="1"/>
</dbReference>
<reference evidence="2 3" key="1">
    <citation type="journal article" date="2014" name="Genome Biol. Evol.">
        <title>The genome of the myxosporean Thelohanellus kitauei shows adaptations to nutrient acquisition within its fish host.</title>
        <authorList>
            <person name="Yang Y."/>
            <person name="Xiong J."/>
            <person name="Zhou Z."/>
            <person name="Huo F."/>
            <person name="Miao W."/>
            <person name="Ran C."/>
            <person name="Liu Y."/>
            <person name="Zhang J."/>
            <person name="Feng J."/>
            <person name="Wang M."/>
            <person name="Wang M."/>
            <person name="Wang L."/>
            <person name="Yao B."/>
        </authorList>
    </citation>
    <scope>NUCLEOTIDE SEQUENCE [LARGE SCALE GENOMIC DNA]</scope>
    <source>
        <strain evidence="2">Wuqing</strain>
    </source>
</reference>
<evidence type="ECO:0000259" key="1">
    <source>
        <dbReference type="PROSITE" id="PS50835"/>
    </source>
</evidence>
<accession>A0A0C2NGH7</accession>
<evidence type="ECO:0000313" key="3">
    <source>
        <dbReference type="Proteomes" id="UP000031668"/>
    </source>
</evidence>
<dbReference type="InterPro" id="IPR007110">
    <property type="entry name" value="Ig-like_dom"/>
</dbReference>
<dbReference type="OrthoDB" id="10654714at2759"/>
<proteinExistence type="predicted"/>
<name>A0A0C2NGH7_THEKT</name>
<comment type="caution">
    <text evidence="2">The sequence shown here is derived from an EMBL/GenBank/DDBJ whole genome shotgun (WGS) entry which is preliminary data.</text>
</comment>
<dbReference type="Proteomes" id="UP000031668">
    <property type="component" value="Unassembled WGS sequence"/>
</dbReference>
<dbReference type="EMBL" id="JWZT01000998">
    <property type="protein sequence ID" value="KII73097.1"/>
    <property type="molecule type" value="Genomic_DNA"/>
</dbReference>
<dbReference type="InterPro" id="IPR036179">
    <property type="entry name" value="Ig-like_dom_sf"/>
</dbReference>
<dbReference type="AlphaFoldDB" id="A0A0C2NGH7"/>
<feature type="domain" description="Ig-like" evidence="1">
    <location>
        <begin position="1"/>
        <end position="68"/>
    </location>
</feature>
<dbReference type="Gene3D" id="2.60.40.10">
    <property type="entry name" value="Immunoglobulins"/>
    <property type="match status" value="1"/>
</dbReference>
<sequence>MECLLNTFPDNVLWLFDGDAIARGNSNLQFSESYLILKSVNMTHTGKYTCLVVQNGTQFASSLFLEVTGVQFLKIGKNNTNPQDKDFFANTSVIVSKAVLNAGQTFYFKVLVPEFCSITRLKDGEATYSYYSEYPGIYIPEVKYEDSGLYQLIIECGKNMLSYTIPLLVGGMSVNYSAAFGRDDSLITIEQHFNHSYVVKWYIPVFLSTYVKEQCLDVFHLTDSRDPACIS</sequence>
<keyword evidence="3" id="KW-1185">Reference proteome</keyword>
<organism evidence="2 3">
    <name type="scientific">Thelohanellus kitauei</name>
    <name type="common">Myxosporean</name>
    <dbReference type="NCBI Taxonomy" id="669202"/>
    <lineage>
        <taxon>Eukaryota</taxon>
        <taxon>Metazoa</taxon>
        <taxon>Cnidaria</taxon>
        <taxon>Myxozoa</taxon>
        <taxon>Myxosporea</taxon>
        <taxon>Bivalvulida</taxon>
        <taxon>Platysporina</taxon>
        <taxon>Myxobolidae</taxon>
        <taxon>Thelohanellus</taxon>
    </lineage>
</organism>
<protein>
    <recommendedName>
        <fullName evidence="1">Ig-like domain-containing protein</fullName>
    </recommendedName>
</protein>